<dbReference type="OrthoDB" id="719733at2"/>
<dbReference type="SUPFAM" id="SSF49265">
    <property type="entry name" value="Fibronectin type III"/>
    <property type="match status" value="1"/>
</dbReference>
<feature type="compositionally biased region" description="Basic and acidic residues" evidence="1">
    <location>
        <begin position="921"/>
        <end position="932"/>
    </location>
</feature>
<evidence type="ECO:0000256" key="1">
    <source>
        <dbReference type="SAM" id="MobiDB-lite"/>
    </source>
</evidence>
<dbReference type="InterPro" id="IPR002508">
    <property type="entry name" value="MurNAc-LAA_cat"/>
</dbReference>
<dbReference type="RefSeq" id="WP_145434858.1">
    <property type="nucleotide sequence ID" value="NZ_CP036339.1"/>
</dbReference>
<dbReference type="InterPro" id="IPR036116">
    <property type="entry name" value="FN3_sf"/>
</dbReference>
<evidence type="ECO:0000313" key="3">
    <source>
        <dbReference type="EMBL" id="QDT75166.1"/>
    </source>
</evidence>
<dbReference type="InterPro" id="IPR033803">
    <property type="entry name" value="CBD-like_Golvesin-Xly"/>
</dbReference>
<dbReference type="AlphaFoldDB" id="A0A517U3H3"/>
<evidence type="ECO:0000259" key="2">
    <source>
        <dbReference type="PROSITE" id="PS50853"/>
    </source>
</evidence>
<proteinExistence type="predicted"/>
<sequence>MTWLSNVFASRAKQPRPNRPLRFEALEPRVVMSAAGLVDVGTQPDGGLSGKITYIHGGHGYTTFMGPNPDFWSFQRGATNGMVEDLGNQEQMTALADYLFRAGATVVPMRPIGYQPAQYVLDNDDVGVTFSGAWSNSSSATYFGSAGDVPYRYAATTLTETAYARYRPTIAAAGFYPVYAWTLAGSDRASDQLYRVNHSGGITEVTVNHRRVGGGLVYLGAYHFEAGSSGYVDVSNRSSETGRVAIADMIRFGNGMGDIDRGQGISGKTREDEPALYWIKWHVDRSQGIATSEYSSGGDDEDATVAASPKYAEFMNRQQDGSLSDRLLISFHSNAGGGRGVTVLHNTNAGGTTPNQLMLAQTLGTEINADMVAQNGQFENNWNNRGTNVTYQATFNYGELNNAYINNEFDATIIEVAFHDNLLDAQLMRDPKVRDALARSTYQGMVKYFRAVDGNTTPLTMLPGQVTQVRAEAVADGSATITWSIPAANSYNGDAPTGYRIYGSTNGYGFDGGTYVAGGATTAFTMTGLDPAAGPYFFKVVAVNAGGEGAASEVVAVNPKVAPVGKKVLIVNGFDRFDRTGNPTQTYNGSTIDRVRPRYNNSFDYAVQVASALRANAPGLTASTTSNEFVVNGAVNLTDYDAVFWILGEESTANKTFDATEQAKVSAYLASGGKLFLSGSEIGWDLDASGNGTSFYNNVLKADYVVDDANTYNAAGAAGSIFAGLSVTFDNGAQFYNVEFPDRISPLGGATSALTYATGGSAGIQYTDAGAGAQLVMLAFPFETITSVATRNSVMARVIDYFSLLIPPEPVADFDGDGFVDGADFLAWQRGVGSATPALADGDANGDGAVDAADLAVWQTQFGGPSPGVAAGATDAAVAELLASEEAASAAISTGDLNAIAGFGAKVAETLTTRRAGRSPSDGRRHSTDEPNSRTATLAAHRLWSSPRRAEVSAWVDLAGGDAKREEAATAAAFEQLDREFSVSRH</sequence>
<reference evidence="3 4" key="1">
    <citation type="submission" date="2019-02" db="EMBL/GenBank/DDBJ databases">
        <title>Deep-cultivation of Planctomycetes and their phenomic and genomic characterization uncovers novel biology.</title>
        <authorList>
            <person name="Wiegand S."/>
            <person name="Jogler M."/>
            <person name="Boedeker C."/>
            <person name="Pinto D."/>
            <person name="Vollmers J."/>
            <person name="Rivas-Marin E."/>
            <person name="Kohn T."/>
            <person name="Peeters S.H."/>
            <person name="Heuer A."/>
            <person name="Rast P."/>
            <person name="Oberbeckmann S."/>
            <person name="Bunk B."/>
            <person name="Jeske O."/>
            <person name="Meyerdierks A."/>
            <person name="Storesund J.E."/>
            <person name="Kallscheuer N."/>
            <person name="Luecker S."/>
            <person name="Lage O.M."/>
            <person name="Pohl T."/>
            <person name="Merkel B.J."/>
            <person name="Hornburger P."/>
            <person name="Mueller R.-W."/>
            <person name="Bruemmer F."/>
            <person name="Labrenz M."/>
            <person name="Spormann A.M."/>
            <person name="Op den Camp H."/>
            <person name="Overmann J."/>
            <person name="Amann R."/>
            <person name="Jetten M.S.M."/>
            <person name="Mascher T."/>
            <person name="Medema M.H."/>
            <person name="Devos D.P."/>
            <person name="Kaster A.-K."/>
            <person name="Ovreas L."/>
            <person name="Rohde M."/>
            <person name="Galperin M.Y."/>
            <person name="Jogler C."/>
        </authorList>
    </citation>
    <scope>NUCLEOTIDE SEQUENCE [LARGE SCALE GENOMIC DNA]</scope>
    <source>
        <strain evidence="3 4">I41</strain>
    </source>
</reference>
<dbReference type="Gene3D" id="2.60.40.10">
    <property type="entry name" value="Immunoglobulins"/>
    <property type="match status" value="1"/>
</dbReference>
<dbReference type="Gene3D" id="1.10.1330.10">
    <property type="entry name" value="Dockerin domain"/>
    <property type="match status" value="1"/>
</dbReference>
<dbReference type="GO" id="GO:0009253">
    <property type="term" value="P:peptidoglycan catabolic process"/>
    <property type="evidence" value="ECO:0007669"/>
    <property type="project" value="InterPro"/>
</dbReference>
<dbReference type="PROSITE" id="PS50853">
    <property type="entry name" value="FN3"/>
    <property type="match status" value="1"/>
</dbReference>
<dbReference type="Gene3D" id="3.40.630.40">
    <property type="entry name" value="Zn-dependent exopeptidases"/>
    <property type="match status" value="1"/>
</dbReference>
<gene>
    <name evidence="3" type="ORF">I41_43750</name>
</gene>
<dbReference type="GO" id="GO:0000272">
    <property type="term" value="P:polysaccharide catabolic process"/>
    <property type="evidence" value="ECO:0007669"/>
    <property type="project" value="InterPro"/>
</dbReference>
<dbReference type="Pfam" id="PF25275">
    <property type="entry name" value="Golvesin_C"/>
    <property type="match status" value="1"/>
</dbReference>
<feature type="domain" description="Fibronectin type-III" evidence="2">
    <location>
        <begin position="465"/>
        <end position="564"/>
    </location>
</feature>
<dbReference type="SMART" id="SM00646">
    <property type="entry name" value="Ami_3"/>
    <property type="match status" value="1"/>
</dbReference>
<dbReference type="InterPro" id="IPR018247">
    <property type="entry name" value="EF_Hand_1_Ca_BS"/>
</dbReference>
<protein>
    <submittedName>
        <fullName evidence="3">AmiA-like protein</fullName>
    </submittedName>
</protein>
<dbReference type="SUPFAM" id="SSF53187">
    <property type="entry name" value="Zn-dependent exopeptidases"/>
    <property type="match status" value="1"/>
</dbReference>
<name>A0A517U3H3_9BACT</name>
<dbReference type="Pfam" id="PF00404">
    <property type="entry name" value="Dockerin_1"/>
    <property type="match status" value="1"/>
</dbReference>
<dbReference type="GO" id="GO:0004553">
    <property type="term" value="F:hydrolase activity, hydrolyzing O-glycosyl compounds"/>
    <property type="evidence" value="ECO:0007669"/>
    <property type="project" value="InterPro"/>
</dbReference>
<dbReference type="InterPro" id="IPR053786">
    <property type="entry name" value="LEPRxLL_CS"/>
</dbReference>
<dbReference type="GO" id="GO:0008745">
    <property type="term" value="F:N-acetylmuramoyl-L-alanine amidase activity"/>
    <property type="evidence" value="ECO:0007669"/>
    <property type="project" value="InterPro"/>
</dbReference>
<dbReference type="InterPro" id="IPR013783">
    <property type="entry name" value="Ig-like_fold"/>
</dbReference>
<dbReference type="CDD" id="cd00063">
    <property type="entry name" value="FN3"/>
    <property type="match status" value="1"/>
</dbReference>
<keyword evidence="4" id="KW-1185">Reference proteome</keyword>
<dbReference type="InterPro" id="IPR002105">
    <property type="entry name" value="Dockerin_1_rpt"/>
</dbReference>
<dbReference type="KEGG" id="llh:I41_43750"/>
<dbReference type="Pfam" id="PF00041">
    <property type="entry name" value="fn3"/>
    <property type="match status" value="1"/>
</dbReference>
<dbReference type="EMBL" id="CP036339">
    <property type="protein sequence ID" value="QDT75166.1"/>
    <property type="molecule type" value="Genomic_DNA"/>
</dbReference>
<dbReference type="SMART" id="SM00060">
    <property type="entry name" value="FN3"/>
    <property type="match status" value="1"/>
</dbReference>
<dbReference type="NCBIfam" id="NF012209">
    <property type="entry name" value="LEPR-8K"/>
    <property type="match status" value="1"/>
</dbReference>
<evidence type="ECO:0000313" key="4">
    <source>
        <dbReference type="Proteomes" id="UP000317909"/>
    </source>
</evidence>
<accession>A0A517U3H3</accession>
<dbReference type="InterPro" id="IPR036439">
    <property type="entry name" value="Dockerin_dom_sf"/>
</dbReference>
<dbReference type="InterPro" id="IPR003961">
    <property type="entry name" value="FN3_dom"/>
</dbReference>
<dbReference type="Proteomes" id="UP000317909">
    <property type="component" value="Chromosome"/>
</dbReference>
<organism evidence="3 4">
    <name type="scientific">Lacipirellula limnantheis</name>
    <dbReference type="NCBI Taxonomy" id="2528024"/>
    <lineage>
        <taxon>Bacteria</taxon>
        <taxon>Pseudomonadati</taxon>
        <taxon>Planctomycetota</taxon>
        <taxon>Planctomycetia</taxon>
        <taxon>Pirellulales</taxon>
        <taxon>Lacipirellulaceae</taxon>
        <taxon>Lacipirellula</taxon>
    </lineage>
</organism>
<dbReference type="PROSITE" id="PS00018">
    <property type="entry name" value="EF_HAND_1"/>
    <property type="match status" value="2"/>
</dbReference>
<feature type="region of interest" description="Disordered" evidence="1">
    <location>
        <begin position="912"/>
        <end position="936"/>
    </location>
</feature>